<gene>
    <name evidence="2" type="ORF">GFD30_09755</name>
</gene>
<accession>A0A6L5G8B3</accession>
<proteinExistence type="predicted"/>
<feature type="region of interest" description="Disordered" evidence="1">
    <location>
        <begin position="35"/>
        <end position="62"/>
    </location>
</feature>
<dbReference type="EMBL" id="WIAO01000009">
    <property type="protein sequence ID" value="MQM25851.1"/>
    <property type="molecule type" value="Genomic_DNA"/>
</dbReference>
<sequence length="205" mass="22404">MPKDPKNAALGAAAKKIAKPAIKKIKVPNPRVRRLDPNKKQIDATVTPSDGVTMKTGPELRKDAEDIHKAYEKQYGERASQGLTVATIQDKNGNLYYVMNRNTTSKDARDLADSLGYKRLMGPGTSTPDANHAERIALNIHDLRTQAIKDGKIGEEPYRSLPEPPMNISPSRKPCDDAATPPANAQNCRAETQKTNGLVNLVGWP</sequence>
<name>A0A6L5G8B3_9ACTN</name>
<keyword evidence="3" id="KW-1185">Reference proteome</keyword>
<dbReference type="AlphaFoldDB" id="A0A6L5G8B3"/>
<reference evidence="2 3" key="1">
    <citation type="submission" date="2019-10" db="EMBL/GenBank/DDBJ databases">
        <title>Glycomyces albidus sp. nov., a novel actinomycete isolated from rhizosphere soil of wheat (Triticum aestivum L.).</title>
        <authorList>
            <person name="Qian L."/>
        </authorList>
    </citation>
    <scope>NUCLEOTIDE SEQUENCE [LARGE SCALE GENOMIC DNA]</scope>
    <source>
        <strain evidence="2 3">NEAU-7082</strain>
    </source>
</reference>
<organism evidence="2 3">
    <name type="scientific">Glycomyces albidus</name>
    <dbReference type="NCBI Taxonomy" id="2656774"/>
    <lineage>
        <taxon>Bacteria</taxon>
        <taxon>Bacillati</taxon>
        <taxon>Actinomycetota</taxon>
        <taxon>Actinomycetes</taxon>
        <taxon>Glycomycetales</taxon>
        <taxon>Glycomycetaceae</taxon>
        <taxon>Glycomyces</taxon>
    </lineage>
</organism>
<feature type="region of interest" description="Disordered" evidence="1">
    <location>
        <begin position="153"/>
        <end position="186"/>
    </location>
</feature>
<protein>
    <submittedName>
        <fullName evidence="2">Uncharacterized protein</fullName>
    </submittedName>
</protein>
<comment type="caution">
    <text evidence="2">The sequence shown here is derived from an EMBL/GenBank/DDBJ whole genome shotgun (WGS) entry which is preliminary data.</text>
</comment>
<evidence type="ECO:0000313" key="3">
    <source>
        <dbReference type="Proteomes" id="UP000477750"/>
    </source>
</evidence>
<dbReference type="RefSeq" id="WP_153025000.1">
    <property type="nucleotide sequence ID" value="NZ_WIAO01000009.1"/>
</dbReference>
<dbReference type="Proteomes" id="UP000477750">
    <property type="component" value="Unassembled WGS sequence"/>
</dbReference>
<evidence type="ECO:0000313" key="2">
    <source>
        <dbReference type="EMBL" id="MQM25851.1"/>
    </source>
</evidence>
<evidence type="ECO:0000256" key="1">
    <source>
        <dbReference type="SAM" id="MobiDB-lite"/>
    </source>
</evidence>